<organism evidence="1 2">
    <name type="scientific">Ideonella azotifigens</name>
    <dbReference type="NCBI Taxonomy" id="513160"/>
    <lineage>
        <taxon>Bacteria</taxon>
        <taxon>Pseudomonadati</taxon>
        <taxon>Pseudomonadota</taxon>
        <taxon>Betaproteobacteria</taxon>
        <taxon>Burkholderiales</taxon>
        <taxon>Sphaerotilaceae</taxon>
        <taxon>Ideonella</taxon>
    </lineage>
</organism>
<evidence type="ECO:0000313" key="2">
    <source>
        <dbReference type="Proteomes" id="UP001500279"/>
    </source>
</evidence>
<keyword evidence="2" id="KW-1185">Reference proteome</keyword>
<sequence>MAAPPTNESESAAMASDRTERTDLNFMKIFLRGSQMRVVKLRAHAGGAAVHKLQLAV</sequence>
<comment type="caution">
    <text evidence="1">The sequence shown here is derived from an EMBL/GenBank/DDBJ whole genome shotgun (WGS) entry which is preliminary data.</text>
</comment>
<dbReference type="EMBL" id="BAAAEW010000025">
    <property type="protein sequence ID" value="GAA0758395.1"/>
    <property type="molecule type" value="Genomic_DNA"/>
</dbReference>
<reference evidence="1 2" key="1">
    <citation type="journal article" date="2019" name="Int. J. Syst. Evol. Microbiol.">
        <title>The Global Catalogue of Microorganisms (GCM) 10K type strain sequencing project: providing services to taxonomists for standard genome sequencing and annotation.</title>
        <authorList>
            <consortium name="The Broad Institute Genomics Platform"/>
            <consortium name="The Broad Institute Genome Sequencing Center for Infectious Disease"/>
            <person name="Wu L."/>
            <person name="Ma J."/>
        </authorList>
    </citation>
    <scope>NUCLEOTIDE SEQUENCE [LARGE SCALE GENOMIC DNA]</scope>
    <source>
        <strain evidence="1 2">JCM 15503</strain>
    </source>
</reference>
<dbReference type="Proteomes" id="UP001500279">
    <property type="component" value="Unassembled WGS sequence"/>
</dbReference>
<protein>
    <submittedName>
        <fullName evidence="1">Uncharacterized protein</fullName>
    </submittedName>
</protein>
<evidence type="ECO:0000313" key="1">
    <source>
        <dbReference type="EMBL" id="GAA0758395.1"/>
    </source>
</evidence>
<proteinExistence type="predicted"/>
<gene>
    <name evidence="1" type="ORF">GCM10009107_38880</name>
</gene>
<accession>A0ABN1K8S5</accession>
<name>A0ABN1K8S5_9BURK</name>